<protein>
    <submittedName>
        <fullName evidence="2">Helix-turn-helix transcriptional regulator</fullName>
    </submittedName>
</protein>
<accession>A0ABP8QYU0</accession>
<dbReference type="Pfam" id="PF19054">
    <property type="entry name" value="DUF5753"/>
    <property type="match status" value="1"/>
</dbReference>
<gene>
    <name evidence="2" type="ORF">GCM10023191_080850</name>
</gene>
<proteinExistence type="predicted"/>
<feature type="domain" description="DUF5753" evidence="1">
    <location>
        <begin position="92"/>
        <end position="264"/>
    </location>
</feature>
<name>A0ABP8QYU0_9ACTN</name>
<dbReference type="Proteomes" id="UP001500503">
    <property type="component" value="Unassembled WGS sequence"/>
</dbReference>
<dbReference type="SUPFAM" id="SSF47413">
    <property type="entry name" value="lambda repressor-like DNA-binding domains"/>
    <property type="match status" value="1"/>
</dbReference>
<sequence>MPAADRINPDASLWHWLAYDLRRYRLARGESATKVAGIMGCSRAHVSNFEAMNRRPSEKNLKPLDGAWRTNGHFVRIFTFARRDHNPNWYVEHLHYEARAHTVRMFEGLTVPGLLQTEDYARVAISAEGDADVDKAVADRMARQAILTRNPPTRLSFLLDECVIDRPVGGPAVMRAQLARLLELSHLPNVTIRIVPRNLGYHVGLSGAFEIMGCDPEGDVGYTEACEGGRLVLDSVEARRFVVRFEEIGADALSRPASRDLIRRVMETME</sequence>
<evidence type="ECO:0000259" key="1">
    <source>
        <dbReference type="Pfam" id="PF19054"/>
    </source>
</evidence>
<evidence type="ECO:0000313" key="3">
    <source>
        <dbReference type="Proteomes" id="UP001500503"/>
    </source>
</evidence>
<dbReference type="InterPro" id="IPR010982">
    <property type="entry name" value="Lambda_DNA-bd_dom_sf"/>
</dbReference>
<keyword evidence="3" id="KW-1185">Reference proteome</keyword>
<dbReference type="InterPro" id="IPR001387">
    <property type="entry name" value="Cro/C1-type_HTH"/>
</dbReference>
<dbReference type="InterPro" id="IPR043917">
    <property type="entry name" value="DUF5753"/>
</dbReference>
<dbReference type="EMBL" id="BAABHF010000048">
    <property type="protein sequence ID" value="GAA4513562.1"/>
    <property type="molecule type" value="Genomic_DNA"/>
</dbReference>
<reference evidence="3" key="1">
    <citation type="journal article" date="2019" name="Int. J. Syst. Evol. Microbiol.">
        <title>The Global Catalogue of Microorganisms (GCM) 10K type strain sequencing project: providing services to taxonomists for standard genome sequencing and annotation.</title>
        <authorList>
            <consortium name="The Broad Institute Genomics Platform"/>
            <consortium name="The Broad Institute Genome Sequencing Center for Infectious Disease"/>
            <person name="Wu L."/>
            <person name="Ma J."/>
        </authorList>
    </citation>
    <scope>NUCLEOTIDE SEQUENCE [LARGE SCALE GENOMIC DNA]</scope>
    <source>
        <strain evidence="3">JCM 17933</strain>
    </source>
</reference>
<dbReference type="CDD" id="cd00093">
    <property type="entry name" value="HTH_XRE"/>
    <property type="match status" value="1"/>
</dbReference>
<evidence type="ECO:0000313" key="2">
    <source>
        <dbReference type="EMBL" id="GAA4513562.1"/>
    </source>
</evidence>
<organism evidence="2 3">
    <name type="scientific">Actinoallomurus oryzae</name>
    <dbReference type="NCBI Taxonomy" id="502180"/>
    <lineage>
        <taxon>Bacteria</taxon>
        <taxon>Bacillati</taxon>
        <taxon>Actinomycetota</taxon>
        <taxon>Actinomycetes</taxon>
        <taxon>Streptosporangiales</taxon>
        <taxon>Thermomonosporaceae</taxon>
        <taxon>Actinoallomurus</taxon>
    </lineage>
</organism>
<dbReference type="RefSeq" id="WP_345473129.1">
    <property type="nucleotide sequence ID" value="NZ_BAABHF010000048.1"/>
</dbReference>
<comment type="caution">
    <text evidence="2">The sequence shown here is derived from an EMBL/GenBank/DDBJ whole genome shotgun (WGS) entry which is preliminary data.</text>
</comment>